<dbReference type="InterPro" id="IPR005260">
    <property type="entry name" value="Asp_kin_monofn"/>
</dbReference>
<evidence type="ECO:0000256" key="12">
    <source>
        <dbReference type="ARBA" id="ARBA00023154"/>
    </source>
</evidence>
<evidence type="ECO:0000256" key="2">
    <source>
        <dbReference type="ARBA" id="ARBA00004766"/>
    </source>
</evidence>
<evidence type="ECO:0000256" key="6">
    <source>
        <dbReference type="ARBA" id="ARBA00022605"/>
    </source>
</evidence>
<evidence type="ECO:0000313" key="20">
    <source>
        <dbReference type="Proteomes" id="UP000295418"/>
    </source>
</evidence>
<sequence>MRILVQKFGGTSLSTIEARQHVIGHIKDALEREYKLVIVVSAMGRLGDPYATDTLLGLVSGNGKSLPAREKDMLLCCGEIISATNLCSQLQAEGISSVVMTGGQAGIQTNNVFGNAQIVSIDTSAIIEYLNQDQVVIVTGFQGMTASHEYTTLGRGGSDTSATALGAALRAEIVDIFTDVNGILTADPRIVEDAKPLTQVSFVEICNMAQNGAKVIHPRAVEVAMQANIPVRVRSTFSKDTGTLVTSTEAIKADWGHVADRFVTGIAHTSGVTQIQVGAAEQQYDLQLKVFKTMAQHHISVDFINVNPSGVVYTVYDSEAERAIQLLREAGFEPKWLSGCAKVAVIGGGINGVPGIMAHIVEALTEEDIQILQSADSNTTIWVLVSHDNMIEAVRALHRKFELNK</sequence>
<evidence type="ECO:0000256" key="13">
    <source>
        <dbReference type="ARBA" id="ARBA00047872"/>
    </source>
</evidence>
<dbReference type="SUPFAM" id="SSF55021">
    <property type="entry name" value="ACT-like"/>
    <property type="match status" value="2"/>
</dbReference>
<evidence type="ECO:0000256" key="15">
    <source>
        <dbReference type="RuleBase" id="RU003448"/>
    </source>
</evidence>
<dbReference type="InterPro" id="IPR001048">
    <property type="entry name" value="Asp/Glu/Uridylate_kinase"/>
</dbReference>
<feature type="domain" description="CASTOR ACT" evidence="18">
    <location>
        <begin position="339"/>
        <end position="399"/>
    </location>
</feature>
<evidence type="ECO:0000256" key="11">
    <source>
        <dbReference type="ARBA" id="ARBA00022915"/>
    </source>
</evidence>
<dbReference type="InterPro" id="IPR036393">
    <property type="entry name" value="AceGlu_kinase-like_sf"/>
</dbReference>
<comment type="similarity">
    <text evidence="5 15">Belongs to the aspartokinase family.</text>
</comment>
<evidence type="ECO:0000259" key="18">
    <source>
        <dbReference type="Pfam" id="PF13840"/>
    </source>
</evidence>
<protein>
    <recommendedName>
        <fullName evidence="15">Aspartokinase</fullName>
        <ecNumber evidence="15">2.7.2.4</ecNumber>
    </recommendedName>
</protein>
<evidence type="ECO:0000259" key="17">
    <source>
        <dbReference type="Pfam" id="PF00696"/>
    </source>
</evidence>
<evidence type="ECO:0000256" key="14">
    <source>
        <dbReference type="PIRSR" id="PIRSR000726-1"/>
    </source>
</evidence>
<evidence type="ECO:0000256" key="8">
    <source>
        <dbReference type="ARBA" id="ARBA00022741"/>
    </source>
</evidence>
<dbReference type="Gene3D" id="3.30.2130.10">
    <property type="entry name" value="VC0802-like"/>
    <property type="match status" value="1"/>
</dbReference>
<dbReference type="GO" id="GO:0009088">
    <property type="term" value="P:threonine biosynthetic process"/>
    <property type="evidence" value="ECO:0007669"/>
    <property type="project" value="UniProtKB-UniPathway"/>
</dbReference>
<keyword evidence="7 15" id="KW-0808">Transferase</keyword>
<keyword evidence="9 15" id="KW-0418">Kinase</keyword>
<gene>
    <name evidence="19" type="primary">dapG</name>
    <name evidence="19" type="ORF">E0485_03910</name>
</gene>
<dbReference type="InterPro" id="IPR027795">
    <property type="entry name" value="CASTOR_ACT_dom"/>
</dbReference>
<dbReference type="SUPFAM" id="SSF53633">
    <property type="entry name" value="Carbamate kinase-like"/>
    <property type="match status" value="1"/>
</dbReference>
<evidence type="ECO:0000256" key="9">
    <source>
        <dbReference type="ARBA" id="ARBA00022777"/>
    </source>
</evidence>
<evidence type="ECO:0000256" key="4">
    <source>
        <dbReference type="ARBA" id="ARBA00005139"/>
    </source>
</evidence>
<dbReference type="UniPathway" id="UPA00051">
    <property type="reaction ID" value="UER00462"/>
</dbReference>
<dbReference type="PANTHER" id="PTHR21499:SF3">
    <property type="entry name" value="ASPARTOKINASE"/>
    <property type="match status" value="1"/>
</dbReference>
<keyword evidence="8 14" id="KW-0547">Nucleotide-binding</keyword>
<dbReference type="GO" id="GO:0009090">
    <property type="term" value="P:homoserine biosynthetic process"/>
    <property type="evidence" value="ECO:0007669"/>
    <property type="project" value="TreeGrafter"/>
</dbReference>
<feature type="binding site" evidence="14">
    <location>
        <begin position="214"/>
        <end position="215"/>
    </location>
    <ligand>
        <name>ATP</name>
        <dbReference type="ChEBI" id="CHEBI:30616"/>
    </ligand>
</feature>
<dbReference type="Pfam" id="PF13840">
    <property type="entry name" value="ACT_7"/>
    <property type="match status" value="1"/>
</dbReference>
<feature type="binding site" evidence="14">
    <location>
        <position position="52"/>
    </location>
    <ligand>
        <name>substrate</name>
    </ligand>
</feature>
<keyword evidence="11" id="KW-0220">Diaminopimelate biosynthesis</keyword>
<dbReference type="Proteomes" id="UP000295418">
    <property type="component" value="Unassembled WGS sequence"/>
</dbReference>
<dbReference type="InterPro" id="IPR001341">
    <property type="entry name" value="Asp_kinase"/>
</dbReference>
<keyword evidence="20" id="KW-1185">Reference proteome</keyword>
<dbReference type="GO" id="GO:0005524">
    <property type="term" value="F:ATP binding"/>
    <property type="evidence" value="ECO:0007669"/>
    <property type="project" value="UniProtKB-KW"/>
</dbReference>
<dbReference type="Gene3D" id="3.40.1160.10">
    <property type="entry name" value="Acetylglutamate kinase-like"/>
    <property type="match status" value="1"/>
</dbReference>
<keyword evidence="12" id="KW-0457">Lysine biosynthesis</keyword>
<dbReference type="InterPro" id="IPR045865">
    <property type="entry name" value="ACT-like_dom_sf"/>
</dbReference>
<dbReference type="AlphaFoldDB" id="A0A4R4EIN4"/>
<keyword evidence="10 14" id="KW-0067">ATP-binding</keyword>
<organism evidence="19 20">
    <name type="scientific">Paenibacillus albiflavus</name>
    <dbReference type="NCBI Taxonomy" id="2545760"/>
    <lineage>
        <taxon>Bacteria</taxon>
        <taxon>Bacillati</taxon>
        <taxon>Bacillota</taxon>
        <taxon>Bacilli</taxon>
        <taxon>Bacillales</taxon>
        <taxon>Paenibacillaceae</taxon>
        <taxon>Paenibacillus</taxon>
    </lineage>
</organism>
<comment type="catalytic activity">
    <reaction evidence="13 15">
        <text>L-aspartate + ATP = 4-phospho-L-aspartate + ADP</text>
        <dbReference type="Rhea" id="RHEA:23776"/>
        <dbReference type="ChEBI" id="CHEBI:29991"/>
        <dbReference type="ChEBI" id="CHEBI:30616"/>
        <dbReference type="ChEBI" id="CHEBI:57535"/>
        <dbReference type="ChEBI" id="CHEBI:456216"/>
        <dbReference type="EC" id="2.7.2.4"/>
    </reaction>
</comment>
<evidence type="ECO:0000256" key="1">
    <source>
        <dbReference type="ARBA" id="ARBA00003121"/>
    </source>
</evidence>
<feature type="binding site" evidence="14">
    <location>
        <begin position="178"/>
        <end position="179"/>
    </location>
    <ligand>
        <name>ATP</name>
        <dbReference type="ChEBI" id="CHEBI:30616"/>
    </ligand>
</feature>
<feature type="binding site" evidence="14">
    <location>
        <begin position="7"/>
        <end position="10"/>
    </location>
    <ligand>
        <name>ATP</name>
        <dbReference type="ChEBI" id="CHEBI:30616"/>
    </ligand>
</feature>
<dbReference type="NCBIfam" id="NF006068">
    <property type="entry name" value="PRK08210.1"/>
    <property type="match status" value="1"/>
</dbReference>
<dbReference type="GO" id="GO:0004072">
    <property type="term" value="F:aspartate kinase activity"/>
    <property type="evidence" value="ECO:0007669"/>
    <property type="project" value="UniProtKB-EC"/>
</dbReference>
<dbReference type="Pfam" id="PF00696">
    <property type="entry name" value="AA_kinase"/>
    <property type="match status" value="1"/>
</dbReference>
<dbReference type="UniPathway" id="UPA00050">
    <property type="reaction ID" value="UER00461"/>
</dbReference>
<dbReference type="GO" id="GO:0009089">
    <property type="term" value="P:lysine biosynthetic process via diaminopimelate"/>
    <property type="evidence" value="ECO:0007669"/>
    <property type="project" value="UniProtKB-UniPathway"/>
</dbReference>
<evidence type="ECO:0000256" key="7">
    <source>
        <dbReference type="ARBA" id="ARBA00022679"/>
    </source>
</evidence>
<dbReference type="RefSeq" id="WP_132416663.1">
    <property type="nucleotide sequence ID" value="NZ_SKFG01000002.1"/>
</dbReference>
<reference evidence="19 20" key="1">
    <citation type="submission" date="2019-03" db="EMBL/GenBank/DDBJ databases">
        <authorList>
            <person name="Kim M.K.M."/>
        </authorList>
    </citation>
    <scope>NUCLEOTIDE SEQUENCE [LARGE SCALE GENOMIC DNA]</scope>
    <source>
        <strain evidence="19 20">18JY21-1</strain>
    </source>
</reference>
<evidence type="ECO:0000256" key="10">
    <source>
        <dbReference type="ARBA" id="ARBA00022840"/>
    </source>
</evidence>
<feature type="binding site" evidence="14">
    <location>
        <position position="79"/>
    </location>
    <ligand>
        <name>substrate</name>
    </ligand>
</feature>
<evidence type="ECO:0000313" key="19">
    <source>
        <dbReference type="EMBL" id="TCZ80016.1"/>
    </source>
</evidence>
<feature type="binding site" evidence="14">
    <location>
        <position position="189"/>
    </location>
    <ligand>
        <name>ATP</name>
        <dbReference type="ChEBI" id="CHEBI:30616"/>
    </ligand>
</feature>
<keyword evidence="6 16" id="KW-0028">Amino-acid biosynthesis</keyword>
<evidence type="ECO:0000256" key="3">
    <source>
        <dbReference type="ARBA" id="ARBA00004986"/>
    </source>
</evidence>
<evidence type="ECO:0000256" key="16">
    <source>
        <dbReference type="RuleBase" id="RU004249"/>
    </source>
</evidence>
<proteinExistence type="inferred from homology"/>
<comment type="pathway">
    <text evidence="3 16">Amino-acid biosynthesis; L-methionine biosynthesis via de novo pathway; L-homoserine from L-aspartate: step 1/3.</text>
</comment>
<feature type="domain" description="Aspartate/glutamate/uridylate kinase" evidence="17">
    <location>
        <begin position="3"/>
        <end position="235"/>
    </location>
</feature>
<comment type="function">
    <text evidence="1">Catalyzes the phosphorylation of the beta-carboxyl group of aspartic acid with ATP to yield 4-phospho-L-aspartate, which is involved in the branched biosynthetic pathway leading to the biosynthesis of amino acids threonine, isoleucine and methionine.</text>
</comment>
<dbReference type="GO" id="GO:0019877">
    <property type="term" value="P:diaminopimelate biosynthetic process"/>
    <property type="evidence" value="ECO:0007669"/>
    <property type="project" value="UniProtKB-KW"/>
</dbReference>
<dbReference type="NCBIfam" id="TIGR00657">
    <property type="entry name" value="asp_kinases"/>
    <property type="match status" value="1"/>
</dbReference>
<dbReference type="EMBL" id="SKFG01000002">
    <property type="protein sequence ID" value="TCZ80016.1"/>
    <property type="molecule type" value="Genomic_DNA"/>
</dbReference>
<dbReference type="UniPathway" id="UPA00034">
    <property type="reaction ID" value="UER00015"/>
</dbReference>
<name>A0A4R4EIN4_9BACL</name>
<comment type="pathway">
    <text evidence="2 16">Amino-acid biosynthesis; L-lysine biosynthesis via DAP pathway; (S)-tetrahydrodipicolinate from L-aspartate: step 1/4.</text>
</comment>
<evidence type="ECO:0000256" key="5">
    <source>
        <dbReference type="ARBA" id="ARBA00010122"/>
    </source>
</evidence>
<comment type="pathway">
    <text evidence="4 16">Amino-acid biosynthesis; L-threonine biosynthesis; L-threonine from L-aspartate: step 1/5.</text>
</comment>
<dbReference type="GO" id="GO:0005829">
    <property type="term" value="C:cytosol"/>
    <property type="evidence" value="ECO:0007669"/>
    <property type="project" value="TreeGrafter"/>
</dbReference>
<comment type="caution">
    <text evidence="19">The sequence shown here is derived from an EMBL/GenBank/DDBJ whole genome shotgun (WGS) entry which is preliminary data.</text>
</comment>
<dbReference type="PROSITE" id="PS00324">
    <property type="entry name" value="ASPARTOKINASE"/>
    <property type="match status" value="1"/>
</dbReference>
<dbReference type="EC" id="2.7.2.4" evidence="15"/>
<accession>A0A4R4EIN4</accession>
<dbReference type="PIRSF" id="PIRSF000726">
    <property type="entry name" value="Asp_kin"/>
    <property type="match status" value="1"/>
</dbReference>
<dbReference type="OrthoDB" id="9799110at2"/>
<dbReference type="InterPro" id="IPR018042">
    <property type="entry name" value="Aspartate_kinase_CS"/>
</dbReference>
<dbReference type="PANTHER" id="PTHR21499">
    <property type="entry name" value="ASPARTATE KINASE"/>
    <property type="match status" value="1"/>
</dbReference>